<evidence type="ECO:0000256" key="2">
    <source>
        <dbReference type="ARBA" id="ARBA00022801"/>
    </source>
</evidence>
<dbReference type="KEGG" id="psin:CAK95_15810"/>
<dbReference type="GO" id="GO:0009245">
    <property type="term" value="P:lipid A biosynthetic process"/>
    <property type="evidence" value="ECO:0007669"/>
    <property type="project" value="TreeGrafter"/>
</dbReference>
<keyword evidence="2" id="KW-0378">Hydrolase</keyword>
<sequence length="308" mass="32923">MKPVRPADLLPAEEPPARTGISRRSLLLGGVGLVTVSGSAVAGYSGAEAAMMLGVTRYRLTPRGWPAGLKLSVTVIADIHAGGPNMGAARINEIVEVANNLNSDIVLLLGDYIATHRFVTEVVPAAVWSAELARLKAPLGVHAILGNHDWWFHLSQIRQALAQAKIPVMENTAVLLGEGQSRFWLAGLGDQIAHYISPGRFRGVDDLPKTMAQIKTDDPVLLMVHEPDIFVDVPDRVSLTLAGHTHGGQVRVPFIWPRFVPSMYGARFAYGHISEGGRDMIVSGGLGTSGLPIRLGVPPEIVRVDLGG</sequence>
<protein>
    <submittedName>
        <fullName evidence="3">Uncharacterized protein</fullName>
    </submittedName>
</protein>
<proteinExistence type="predicted"/>
<dbReference type="InterPro" id="IPR006311">
    <property type="entry name" value="TAT_signal"/>
</dbReference>
<dbReference type="InterPro" id="IPR004843">
    <property type="entry name" value="Calcineurin-like_PHP"/>
</dbReference>
<dbReference type="GO" id="GO:0046872">
    <property type="term" value="F:metal ion binding"/>
    <property type="evidence" value="ECO:0007669"/>
    <property type="project" value="UniProtKB-KW"/>
</dbReference>
<name>A0A1W6ZSI9_9HYPH</name>
<evidence type="ECO:0000313" key="4">
    <source>
        <dbReference type="Proteomes" id="UP000194137"/>
    </source>
</evidence>
<dbReference type="STRING" id="1235591.CAK95_15810"/>
<gene>
    <name evidence="3" type="ORF">CAK95_15810</name>
</gene>
<dbReference type="InterPro" id="IPR051158">
    <property type="entry name" value="Metallophosphoesterase_sf"/>
</dbReference>
<dbReference type="GO" id="GO:0016020">
    <property type="term" value="C:membrane"/>
    <property type="evidence" value="ECO:0007669"/>
    <property type="project" value="GOC"/>
</dbReference>
<dbReference type="OrthoDB" id="9780884at2"/>
<dbReference type="Pfam" id="PF00149">
    <property type="entry name" value="Metallophos"/>
    <property type="match status" value="1"/>
</dbReference>
<dbReference type="SUPFAM" id="SSF56300">
    <property type="entry name" value="Metallo-dependent phosphatases"/>
    <property type="match status" value="1"/>
</dbReference>
<dbReference type="EMBL" id="CP021112">
    <property type="protein sequence ID" value="ARQ00379.1"/>
    <property type="molecule type" value="Genomic_DNA"/>
</dbReference>
<dbReference type="PROSITE" id="PS51318">
    <property type="entry name" value="TAT"/>
    <property type="match status" value="1"/>
</dbReference>
<evidence type="ECO:0000256" key="1">
    <source>
        <dbReference type="ARBA" id="ARBA00022723"/>
    </source>
</evidence>
<accession>A0A1W6ZSI9</accession>
<keyword evidence="1" id="KW-0479">Metal-binding</keyword>
<dbReference type="RefSeq" id="WP_086088775.1">
    <property type="nucleotide sequence ID" value="NZ_CP021112.1"/>
</dbReference>
<dbReference type="CDD" id="cd07385">
    <property type="entry name" value="MPP_YkuE_C"/>
    <property type="match status" value="1"/>
</dbReference>
<keyword evidence="4" id="KW-1185">Reference proteome</keyword>
<dbReference type="PANTHER" id="PTHR31302">
    <property type="entry name" value="TRANSMEMBRANE PROTEIN WITH METALLOPHOSPHOESTERASE DOMAIN-RELATED"/>
    <property type="match status" value="1"/>
</dbReference>
<organism evidence="3 4">
    <name type="scientific">Pseudorhodoplanes sinuspersici</name>
    <dbReference type="NCBI Taxonomy" id="1235591"/>
    <lineage>
        <taxon>Bacteria</taxon>
        <taxon>Pseudomonadati</taxon>
        <taxon>Pseudomonadota</taxon>
        <taxon>Alphaproteobacteria</taxon>
        <taxon>Hyphomicrobiales</taxon>
        <taxon>Pseudorhodoplanes</taxon>
    </lineage>
</organism>
<reference evidence="3 4" key="1">
    <citation type="submission" date="2017-05" db="EMBL/GenBank/DDBJ databases">
        <title>Full genome sequence of Pseudorhodoplanes sinuspersici.</title>
        <authorList>
            <person name="Dastgheib S.M.M."/>
            <person name="Shavandi M."/>
            <person name="Tirandaz H."/>
        </authorList>
    </citation>
    <scope>NUCLEOTIDE SEQUENCE [LARGE SCALE GENOMIC DNA]</scope>
    <source>
        <strain evidence="3 4">RIPI110</strain>
    </source>
</reference>
<dbReference type="Proteomes" id="UP000194137">
    <property type="component" value="Chromosome"/>
</dbReference>
<dbReference type="AlphaFoldDB" id="A0A1W6ZSI9"/>
<dbReference type="Gene3D" id="3.60.21.10">
    <property type="match status" value="1"/>
</dbReference>
<dbReference type="PANTHER" id="PTHR31302:SF31">
    <property type="entry name" value="PHOSPHODIESTERASE YAEI"/>
    <property type="match status" value="1"/>
</dbReference>
<dbReference type="GO" id="GO:0008758">
    <property type="term" value="F:UDP-2,3-diacylglucosamine hydrolase activity"/>
    <property type="evidence" value="ECO:0007669"/>
    <property type="project" value="TreeGrafter"/>
</dbReference>
<evidence type="ECO:0000313" key="3">
    <source>
        <dbReference type="EMBL" id="ARQ00379.1"/>
    </source>
</evidence>
<dbReference type="InterPro" id="IPR029052">
    <property type="entry name" value="Metallo-depent_PP-like"/>
</dbReference>